<feature type="transmembrane region" description="Helical" evidence="7">
    <location>
        <begin position="99"/>
        <end position="121"/>
    </location>
</feature>
<evidence type="ECO:0000256" key="2">
    <source>
        <dbReference type="ARBA" id="ARBA00022475"/>
    </source>
</evidence>
<reference evidence="8 9" key="1">
    <citation type="submission" date="2020-08" db="EMBL/GenBank/DDBJ databases">
        <title>Sequencing the genomes of 1000 actinobacteria strains.</title>
        <authorList>
            <person name="Klenk H.-P."/>
        </authorList>
    </citation>
    <scope>NUCLEOTIDE SEQUENCE [LARGE SCALE GENOMIC DNA]</scope>
    <source>
        <strain evidence="8 9">DSM 20146</strain>
    </source>
</reference>
<feature type="transmembrane region" description="Helical" evidence="7">
    <location>
        <begin position="273"/>
        <end position="292"/>
    </location>
</feature>
<evidence type="ECO:0000256" key="4">
    <source>
        <dbReference type="ARBA" id="ARBA00022989"/>
    </source>
</evidence>
<feature type="transmembrane region" description="Helical" evidence="7">
    <location>
        <begin position="50"/>
        <end position="68"/>
    </location>
</feature>
<dbReference type="GO" id="GO:0005886">
    <property type="term" value="C:plasma membrane"/>
    <property type="evidence" value="ECO:0007669"/>
    <property type="project" value="UniProtKB-SubCell"/>
</dbReference>
<evidence type="ECO:0000256" key="3">
    <source>
        <dbReference type="ARBA" id="ARBA00022692"/>
    </source>
</evidence>
<feature type="transmembrane region" description="Helical" evidence="7">
    <location>
        <begin position="298"/>
        <end position="316"/>
    </location>
</feature>
<organism evidence="8 9">
    <name type="scientific">Leifsonia aquatica</name>
    <name type="common">Corynebacterium aquaticum</name>
    <dbReference type="NCBI Taxonomy" id="144185"/>
    <lineage>
        <taxon>Bacteria</taxon>
        <taxon>Bacillati</taxon>
        <taxon>Actinomycetota</taxon>
        <taxon>Actinomycetes</taxon>
        <taxon>Micrococcales</taxon>
        <taxon>Microbacteriaceae</taxon>
        <taxon>Leifsonia</taxon>
    </lineage>
</organism>
<evidence type="ECO:0000256" key="7">
    <source>
        <dbReference type="SAM" id="Phobius"/>
    </source>
</evidence>
<sequence>MSNASATPRKARRAPVNLQALGIFGAAAVIFIIFGILSPNFLTLDNLRDVAVSACVNALIGIGLTFVIITGGIDLSVGSIASFVGIVSANMMVSGGVGAFPALAVGLVLGFLAGAVNGILITALKLPPFIATLGTMSIYQGLAYVVTNGTPVYNVPTDFVLLLNSYIGGVPIVVVVVIVVAILAWLLLRRTVFGQNVIATGGSEETAWLSGVRVTRVKILVYGISGALAALAGLVIVARISAAQSEAGSPYLLTAIAAAVIGGANLMGGEGRIAGTLVGALILGALTNGLVLLNVPSFYEQIVTGAVVLIAVAIDQGSKGWPMMRRGGRDKVEPAPVTSSVSAPAQDQGQDQGQVVR</sequence>
<gene>
    <name evidence="8" type="ORF">FHX33_000352</name>
</gene>
<accession>A0A7W4USR9</accession>
<protein>
    <submittedName>
        <fullName evidence="8">Ribose transport system permease protein</fullName>
    </submittedName>
</protein>
<feature type="transmembrane region" description="Helical" evidence="7">
    <location>
        <begin position="219"/>
        <end position="242"/>
    </location>
</feature>
<feature type="region of interest" description="Disordered" evidence="6">
    <location>
        <begin position="323"/>
        <end position="357"/>
    </location>
</feature>
<feature type="transmembrane region" description="Helical" evidence="7">
    <location>
        <begin position="20"/>
        <end position="38"/>
    </location>
</feature>
<dbReference type="Pfam" id="PF02653">
    <property type="entry name" value="BPD_transp_2"/>
    <property type="match status" value="1"/>
</dbReference>
<evidence type="ECO:0000256" key="6">
    <source>
        <dbReference type="SAM" id="MobiDB-lite"/>
    </source>
</evidence>
<feature type="compositionally biased region" description="Low complexity" evidence="6">
    <location>
        <begin position="346"/>
        <end position="357"/>
    </location>
</feature>
<keyword evidence="4 7" id="KW-1133">Transmembrane helix</keyword>
<dbReference type="AlphaFoldDB" id="A0A7W4USR9"/>
<dbReference type="InterPro" id="IPR001851">
    <property type="entry name" value="ABC_transp_permease"/>
</dbReference>
<keyword evidence="9" id="KW-1185">Reference proteome</keyword>
<evidence type="ECO:0000313" key="9">
    <source>
        <dbReference type="Proteomes" id="UP000538196"/>
    </source>
</evidence>
<comment type="caution">
    <text evidence="8">The sequence shown here is derived from an EMBL/GenBank/DDBJ whole genome shotgun (WGS) entry which is preliminary data.</text>
</comment>
<dbReference type="EMBL" id="JACHVP010000001">
    <property type="protein sequence ID" value="MBB2965620.1"/>
    <property type="molecule type" value="Genomic_DNA"/>
</dbReference>
<feature type="transmembrane region" description="Helical" evidence="7">
    <location>
        <begin position="128"/>
        <end position="146"/>
    </location>
</feature>
<dbReference type="CDD" id="cd06579">
    <property type="entry name" value="TM_PBP1_transp_AraH_like"/>
    <property type="match status" value="1"/>
</dbReference>
<feature type="transmembrane region" description="Helical" evidence="7">
    <location>
        <begin position="248"/>
        <end position="266"/>
    </location>
</feature>
<keyword evidence="5 7" id="KW-0472">Membrane</keyword>
<evidence type="ECO:0000313" key="8">
    <source>
        <dbReference type="EMBL" id="MBB2965620.1"/>
    </source>
</evidence>
<name>A0A7W4USR9_LEIAQ</name>
<dbReference type="RefSeq" id="WP_021759191.1">
    <property type="nucleotide sequence ID" value="NZ_JACHVP010000001.1"/>
</dbReference>
<dbReference type="GO" id="GO:0022857">
    <property type="term" value="F:transmembrane transporter activity"/>
    <property type="evidence" value="ECO:0007669"/>
    <property type="project" value="InterPro"/>
</dbReference>
<dbReference type="Proteomes" id="UP000538196">
    <property type="component" value="Unassembled WGS sequence"/>
</dbReference>
<feature type="transmembrane region" description="Helical" evidence="7">
    <location>
        <begin position="166"/>
        <end position="188"/>
    </location>
</feature>
<evidence type="ECO:0000256" key="5">
    <source>
        <dbReference type="ARBA" id="ARBA00023136"/>
    </source>
</evidence>
<proteinExistence type="predicted"/>
<dbReference type="PANTHER" id="PTHR32196">
    <property type="entry name" value="ABC TRANSPORTER PERMEASE PROTEIN YPHD-RELATED-RELATED"/>
    <property type="match status" value="1"/>
</dbReference>
<comment type="subcellular location">
    <subcellularLocation>
        <location evidence="1">Cell membrane</location>
        <topology evidence="1">Multi-pass membrane protein</topology>
    </subcellularLocation>
</comment>
<keyword evidence="3 7" id="KW-0812">Transmembrane</keyword>
<evidence type="ECO:0000256" key="1">
    <source>
        <dbReference type="ARBA" id="ARBA00004651"/>
    </source>
</evidence>
<keyword evidence="2" id="KW-1003">Cell membrane</keyword>